<gene>
    <name evidence="1" type="ORF">N657DRAFT_679931</name>
</gene>
<reference evidence="1" key="1">
    <citation type="journal article" date="2023" name="Mol. Phylogenet. Evol.">
        <title>Genome-scale phylogeny and comparative genomics of the fungal order Sordariales.</title>
        <authorList>
            <person name="Hensen N."/>
            <person name="Bonometti L."/>
            <person name="Westerberg I."/>
            <person name="Brannstrom I.O."/>
            <person name="Guillou S."/>
            <person name="Cros-Aarteil S."/>
            <person name="Calhoun S."/>
            <person name="Haridas S."/>
            <person name="Kuo A."/>
            <person name="Mondo S."/>
            <person name="Pangilinan J."/>
            <person name="Riley R."/>
            <person name="LaButti K."/>
            <person name="Andreopoulos B."/>
            <person name="Lipzen A."/>
            <person name="Chen C."/>
            <person name="Yan M."/>
            <person name="Daum C."/>
            <person name="Ng V."/>
            <person name="Clum A."/>
            <person name="Steindorff A."/>
            <person name="Ohm R.A."/>
            <person name="Martin F."/>
            <person name="Silar P."/>
            <person name="Natvig D.O."/>
            <person name="Lalanne C."/>
            <person name="Gautier V."/>
            <person name="Ament-Velasquez S.L."/>
            <person name="Kruys A."/>
            <person name="Hutchinson M.I."/>
            <person name="Powell A.J."/>
            <person name="Barry K."/>
            <person name="Miller A.N."/>
            <person name="Grigoriev I.V."/>
            <person name="Debuchy R."/>
            <person name="Gladieux P."/>
            <person name="Hiltunen Thoren M."/>
            <person name="Johannesson H."/>
        </authorList>
    </citation>
    <scope>NUCLEOTIDE SEQUENCE</scope>
    <source>
        <strain evidence="1">CBS 731.68</strain>
    </source>
</reference>
<evidence type="ECO:0008006" key="3">
    <source>
        <dbReference type="Google" id="ProtNLM"/>
    </source>
</evidence>
<evidence type="ECO:0000313" key="1">
    <source>
        <dbReference type="EMBL" id="KAK4125154.1"/>
    </source>
</evidence>
<dbReference type="PANTHER" id="PTHR31126">
    <property type="entry name" value="TYROSINE-PROTEIN PHOSPHATASE"/>
    <property type="match status" value="1"/>
</dbReference>
<organism evidence="1 2">
    <name type="scientific">Parathielavia appendiculata</name>
    <dbReference type="NCBI Taxonomy" id="2587402"/>
    <lineage>
        <taxon>Eukaryota</taxon>
        <taxon>Fungi</taxon>
        <taxon>Dikarya</taxon>
        <taxon>Ascomycota</taxon>
        <taxon>Pezizomycotina</taxon>
        <taxon>Sordariomycetes</taxon>
        <taxon>Sordariomycetidae</taxon>
        <taxon>Sordariales</taxon>
        <taxon>Chaetomiaceae</taxon>
        <taxon>Parathielavia</taxon>
    </lineage>
</organism>
<dbReference type="Pfam" id="PF13350">
    <property type="entry name" value="Y_phosphatase3"/>
    <property type="match status" value="2"/>
</dbReference>
<keyword evidence="2" id="KW-1185">Reference proteome</keyword>
<proteinExistence type="predicted"/>
<dbReference type="Proteomes" id="UP001302602">
    <property type="component" value="Unassembled WGS sequence"/>
</dbReference>
<dbReference type="Gene3D" id="3.90.190.10">
    <property type="entry name" value="Protein tyrosine phosphatase superfamily"/>
    <property type="match status" value="2"/>
</dbReference>
<dbReference type="EMBL" id="MU853226">
    <property type="protein sequence ID" value="KAK4125154.1"/>
    <property type="molecule type" value="Genomic_DNA"/>
</dbReference>
<dbReference type="GO" id="GO:0004721">
    <property type="term" value="F:phosphoprotein phosphatase activity"/>
    <property type="evidence" value="ECO:0007669"/>
    <property type="project" value="InterPro"/>
</dbReference>
<accession>A0AAN6Z5Q0</accession>
<dbReference type="PANTHER" id="PTHR31126:SF1">
    <property type="entry name" value="TYROSINE SPECIFIC PROTEIN PHOSPHATASES DOMAIN-CONTAINING PROTEIN"/>
    <property type="match status" value="1"/>
</dbReference>
<evidence type="ECO:0000313" key="2">
    <source>
        <dbReference type="Proteomes" id="UP001302602"/>
    </source>
</evidence>
<dbReference type="InterPro" id="IPR026893">
    <property type="entry name" value="Tyr/Ser_Pase_IphP-type"/>
</dbReference>
<dbReference type="GeneID" id="87832997"/>
<comment type="caution">
    <text evidence="1">The sequence shown here is derived from an EMBL/GenBank/DDBJ whole genome shotgun (WGS) entry which is preliminary data.</text>
</comment>
<dbReference type="SUPFAM" id="SSF52799">
    <property type="entry name" value="(Phosphotyrosine protein) phosphatases II"/>
    <property type="match status" value="2"/>
</dbReference>
<reference evidence="1" key="2">
    <citation type="submission" date="2023-05" db="EMBL/GenBank/DDBJ databases">
        <authorList>
            <consortium name="Lawrence Berkeley National Laboratory"/>
            <person name="Steindorff A."/>
            <person name="Hensen N."/>
            <person name="Bonometti L."/>
            <person name="Westerberg I."/>
            <person name="Brannstrom I.O."/>
            <person name="Guillou S."/>
            <person name="Cros-Aarteil S."/>
            <person name="Calhoun S."/>
            <person name="Haridas S."/>
            <person name="Kuo A."/>
            <person name="Mondo S."/>
            <person name="Pangilinan J."/>
            <person name="Riley R."/>
            <person name="Labutti K."/>
            <person name="Andreopoulos B."/>
            <person name="Lipzen A."/>
            <person name="Chen C."/>
            <person name="Yanf M."/>
            <person name="Daum C."/>
            <person name="Ng V."/>
            <person name="Clum A."/>
            <person name="Ohm R."/>
            <person name="Martin F."/>
            <person name="Silar P."/>
            <person name="Natvig D."/>
            <person name="Lalanne C."/>
            <person name="Gautier V."/>
            <person name="Ament-Velasquez S.L."/>
            <person name="Kruys A."/>
            <person name="Hutchinson M.I."/>
            <person name="Powell A.J."/>
            <person name="Barry K."/>
            <person name="Miller A.N."/>
            <person name="Grigoriev I.V."/>
            <person name="Debuchy R."/>
            <person name="Gladieux P."/>
            <person name="Thoren M.H."/>
            <person name="Johannesson H."/>
        </authorList>
    </citation>
    <scope>NUCLEOTIDE SEQUENCE</scope>
    <source>
        <strain evidence="1">CBS 731.68</strain>
    </source>
</reference>
<dbReference type="RefSeq" id="XP_062648925.1">
    <property type="nucleotide sequence ID" value="XM_062796229.1"/>
</dbReference>
<dbReference type="InterPro" id="IPR029021">
    <property type="entry name" value="Prot-tyrosine_phosphatase-like"/>
</dbReference>
<name>A0AAN6Z5Q0_9PEZI</name>
<sequence length="320" mass="35273">MSHPNSPSDRAPANTDLPSPPFINAPGLVNMRDAGGYAIQSNPGKVIRRGVLFRSAHLNDLGDEGISTLKQLGITQVFDLRSRKEHGGEALKTWEGANRIFAPVFLDEDYSPAAIAARFGQYGDGPEGFVKAYASILATAAHEDHPSKPFQTILHHLASPTVPSPVLIHCSAGKDRKWPVTLLPFPSPIFHLHLQPCVIVALILALCGLEDEVIAHEYSLTNLGLAPRREAIVQRLTVYPFQGDRERAEKMVSAPKEVMLQTLKFLRKEYGSVEDYVLDKLHISQATVEQLRKNLVVDLAEGEKALDWRSHAGLLEKPHL</sequence>
<dbReference type="AlphaFoldDB" id="A0AAN6Z5Q0"/>
<protein>
    <recommendedName>
        <fullName evidence="3">Tyrosine specific protein phosphatases domain-containing protein</fullName>
    </recommendedName>
</protein>